<dbReference type="EMBL" id="JAPTGB010000007">
    <property type="protein sequence ID" value="MCZ0860492.1"/>
    <property type="molecule type" value="Genomic_DNA"/>
</dbReference>
<keyword evidence="4" id="KW-1185">Reference proteome</keyword>
<keyword evidence="1" id="KW-0472">Membrane</keyword>
<name>A0ABT4IFJ1_9EURY</name>
<keyword evidence="1" id="KW-0812">Transmembrane</keyword>
<feature type="transmembrane region" description="Helical" evidence="1">
    <location>
        <begin position="12"/>
        <end position="35"/>
    </location>
</feature>
<evidence type="ECO:0000259" key="2">
    <source>
        <dbReference type="Pfam" id="PF07786"/>
    </source>
</evidence>
<feature type="transmembrane region" description="Helical" evidence="1">
    <location>
        <begin position="139"/>
        <end position="162"/>
    </location>
</feature>
<dbReference type="RefSeq" id="WP_268924703.1">
    <property type="nucleotide sequence ID" value="NZ_JAPTGB010000007.1"/>
</dbReference>
<feature type="transmembrane region" description="Helical" evidence="1">
    <location>
        <begin position="182"/>
        <end position="200"/>
    </location>
</feature>
<evidence type="ECO:0000256" key="1">
    <source>
        <dbReference type="SAM" id="Phobius"/>
    </source>
</evidence>
<organism evidence="3 4">
    <name type="scientific">Methanocorpusculum petauri</name>
    <dbReference type="NCBI Taxonomy" id="3002863"/>
    <lineage>
        <taxon>Archaea</taxon>
        <taxon>Methanobacteriati</taxon>
        <taxon>Methanobacteriota</taxon>
        <taxon>Stenosarchaea group</taxon>
        <taxon>Methanomicrobia</taxon>
        <taxon>Methanomicrobiales</taxon>
        <taxon>Methanocorpusculaceae</taxon>
        <taxon>Methanocorpusculum</taxon>
    </lineage>
</organism>
<accession>A0ABT4IFJ1</accession>
<protein>
    <submittedName>
        <fullName evidence="3">Heparan-alpha-glucosaminide N-acetyltransferase</fullName>
    </submittedName>
</protein>
<dbReference type="Proteomes" id="UP001141422">
    <property type="component" value="Unassembled WGS sequence"/>
</dbReference>
<comment type="caution">
    <text evidence="3">The sequence shown here is derived from an EMBL/GenBank/DDBJ whole genome shotgun (WGS) entry which is preliminary data.</text>
</comment>
<feature type="domain" description="Heparan-alpha-glucosaminide N-acetyltransferase catalytic" evidence="2">
    <location>
        <begin position="4"/>
        <end position="237"/>
    </location>
</feature>
<proteinExistence type="predicted"/>
<feature type="transmembrane region" description="Helical" evidence="1">
    <location>
        <begin position="85"/>
        <end position="106"/>
    </location>
</feature>
<evidence type="ECO:0000313" key="3">
    <source>
        <dbReference type="EMBL" id="MCZ0860492.1"/>
    </source>
</evidence>
<gene>
    <name evidence="3" type="ORF">O0S10_04505</name>
</gene>
<keyword evidence="1" id="KW-1133">Transmembrane helix</keyword>
<sequence>MGDRYWEVDAVRGIALVGMIVYHFLACMVIFHMIVEDEEFLSYYGTINIASASFVLIAGVALILRHARKKGRTTKEYYRSIVIKALFLFVVAIGITIATWIGAALFLHNDVYVKFGFLHMLSISMLLCLPFLQFGKWNILPGIIVVLIGIFVIPEITAPEWLYPLGIHGADFMNTTQDYFPLFPWFGVLLIGIALGDLFYPNGIRSFRFPEAGRIGKFFARMGNGKVTLGVYLAHIPVIFAILWIVSAVTGIGYL</sequence>
<dbReference type="Pfam" id="PF07786">
    <property type="entry name" value="HGSNAT_cat"/>
    <property type="match status" value="1"/>
</dbReference>
<dbReference type="InterPro" id="IPR012429">
    <property type="entry name" value="HGSNAT_cat"/>
</dbReference>
<evidence type="ECO:0000313" key="4">
    <source>
        <dbReference type="Proteomes" id="UP001141422"/>
    </source>
</evidence>
<feature type="transmembrane region" description="Helical" evidence="1">
    <location>
        <begin position="41"/>
        <end position="64"/>
    </location>
</feature>
<reference evidence="3" key="1">
    <citation type="submission" date="2022-12" db="EMBL/GenBank/DDBJ databases">
        <title>Isolation and characterisation of novel Methanocorpusculum spp. from native Australian herbivores indicates the genus is ancestrally host-associated.</title>
        <authorList>
            <person name="Volmer J.G."/>
            <person name="Soo R.M."/>
            <person name="Evans P.N."/>
            <person name="Hoedt E.C."/>
            <person name="Astorga Alsina A.L."/>
            <person name="Woodcroft B.J."/>
            <person name="Tyson G.W."/>
            <person name="Hugenholtz P."/>
            <person name="Morrison M."/>
        </authorList>
    </citation>
    <scope>NUCLEOTIDE SEQUENCE</scope>
    <source>
        <strain evidence="3">MG</strain>
    </source>
</reference>
<feature type="transmembrane region" description="Helical" evidence="1">
    <location>
        <begin position="229"/>
        <end position="254"/>
    </location>
</feature>
<feature type="transmembrane region" description="Helical" evidence="1">
    <location>
        <begin position="112"/>
        <end position="132"/>
    </location>
</feature>